<dbReference type="Proteomes" id="UP000185904">
    <property type="component" value="Unassembled WGS sequence"/>
</dbReference>
<evidence type="ECO:0000313" key="2">
    <source>
        <dbReference type="Proteomes" id="UP000185904"/>
    </source>
</evidence>
<dbReference type="AlphaFoldDB" id="A0A178DG01"/>
<sequence length="169" mass="19511">MWNMVSEPLENCQLQHTGYWCCLHMEGAARTISARMLVYRQPCAWIPVPGDFNPQGPHSRGQREADAVPFRVAADGTTYGARLSKITTSQSHPAPTLFNMPAPRTPRFSFAYNSILLDHRKIQTGRAMSRVKANYHLFLRNQPRKPHFKIQDLGPRRRWQVPKMRQIED</sequence>
<accession>A0A178DG01</accession>
<dbReference type="GeneID" id="34583987"/>
<comment type="caution">
    <text evidence="1">The sequence shown here is derived from an EMBL/GenBank/DDBJ whole genome shotgun (WGS) entry which is preliminary data.</text>
</comment>
<protein>
    <submittedName>
        <fullName evidence="1">Uncharacterized protein</fullName>
    </submittedName>
</protein>
<evidence type="ECO:0000313" key="1">
    <source>
        <dbReference type="EMBL" id="OAL40141.1"/>
    </source>
</evidence>
<reference evidence="1 2" key="1">
    <citation type="submission" date="2016-03" db="EMBL/GenBank/DDBJ databases">
        <title>The draft genome sequence of Fonsecaea nubica causative agent of cutaneous subcutaneous infection in human host.</title>
        <authorList>
            <person name="Costa F."/>
            <person name="Sybren D.H."/>
            <person name="Raittz R.T."/>
            <person name="Weiss V.A."/>
            <person name="Leao A.C."/>
            <person name="Gomes R."/>
            <person name="De Souza E.M."/>
            <person name="Pedrosa F.O."/>
            <person name="Steffens M.B."/>
            <person name="Bombassaro A."/>
            <person name="Tadra-Sfeir M.Z."/>
            <person name="Moreno L.F."/>
            <person name="Najafzadeh M.J."/>
            <person name="Felipe M.S."/>
            <person name="Teixeira M."/>
            <person name="Sun J."/>
            <person name="Xi L."/>
            <person name="Castro M.A."/>
            <person name="Vicente V.A."/>
        </authorList>
    </citation>
    <scope>NUCLEOTIDE SEQUENCE [LARGE SCALE GENOMIC DNA]</scope>
    <source>
        <strain evidence="1 2">CBS 269.64</strain>
    </source>
</reference>
<dbReference type="RefSeq" id="XP_022505153.1">
    <property type="nucleotide sequence ID" value="XM_022638870.1"/>
</dbReference>
<gene>
    <name evidence="1" type="ORF">AYO20_00561</name>
</gene>
<proteinExistence type="predicted"/>
<dbReference type="EMBL" id="LVCJ01000002">
    <property type="protein sequence ID" value="OAL40141.1"/>
    <property type="molecule type" value="Genomic_DNA"/>
</dbReference>
<organism evidence="1 2">
    <name type="scientific">Fonsecaea nubica</name>
    <dbReference type="NCBI Taxonomy" id="856822"/>
    <lineage>
        <taxon>Eukaryota</taxon>
        <taxon>Fungi</taxon>
        <taxon>Dikarya</taxon>
        <taxon>Ascomycota</taxon>
        <taxon>Pezizomycotina</taxon>
        <taxon>Eurotiomycetes</taxon>
        <taxon>Chaetothyriomycetidae</taxon>
        <taxon>Chaetothyriales</taxon>
        <taxon>Herpotrichiellaceae</taxon>
        <taxon>Fonsecaea</taxon>
    </lineage>
</organism>
<dbReference type="OrthoDB" id="4139500at2759"/>
<keyword evidence="2" id="KW-1185">Reference proteome</keyword>
<name>A0A178DG01_9EURO</name>